<dbReference type="CDD" id="cd11406">
    <property type="entry name" value="bHLHzip_Max"/>
    <property type="match status" value="1"/>
</dbReference>
<keyword evidence="5" id="KW-0805">Transcription regulation</keyword>
<evidence type="ECO:0000256" key="1">
    <source>
        <dbReference type="ARBA" id="ARBA00007628"/>
    </source>
</evidence>
<reference evidence="14" key="1">
    <citation type="submission" date="2022-12" db="EMBL/GenBank/DDBJ databases">
        <title>Genome assemblies of Blomia tropicalis.</title>
        <authorList>
            <person name="Cui Y."/>
        </authorList>
    </citation>
    <scope>NUCLEOTIDE SEQUENCE</scope>
    <source>
        <tissue evidence="14">Adult mites</tissue>
    </source>
</reference>
<dbReference type="GO" id="GO:0045944">
    <property type="term" value="P:positive regulation of transcription by RNA polymerase II"/>
    <property type="evidence" value="ECO:0007669"/>
    <property type="project" value="TreeGrafter"/>
</dbReference>
<accession>A0A9Q0RLA8</accession>
<sequence>MFGRDCVVQIVGRIFCLEDDDTGSGFVSESIRGGNVGDKIIPSAADRRAHHNALERKRRDHIKDSFSGLRDSVPSLQGEKVTASRAQILKKAAEYIQFMRKKNTSVQDDIDNIAKQNKMLEEQIRRLESGQSSSGSGSSINNSSLSSLFAATETVEAATSYDISENSNTSSNSMGSNSLVVPGGSSVISNGSVASSSGNTSSVHSIMNGLDEINNGSIINGTVHVRPVTIGKANSTNNVTTTTSKIIVQNPQHKNVPHVIHVTTAAGSGISSNTNGSSGGNITAMTSNGTPIIISSLSSNGNGASATATTTNNGYVVKGNGAISLANGFRTLVVHPAGGNSSGANQSTSSMTKTPNIQILGTIPGANYSKQMTKKLKISAHDADSIISNTTATNGRNSTTTTTNSTTNSNVTSVSS</sequence>
<evidence type="ECO:0000259" key="13">
    <source>
        <dbReference type="PROSITE" id="PS50888"/>
    </source>
</evidence>
<dbReference type="Proteomes" id="UP001142055">
    <property type="component" value="Chromosome 3"/>
</dbReference>
<dbReference type="OMA" id="IRSAMIK"/>
<evidence type="ECO:0000256" key="8">
    <source>
        <dbReference type="ARBA" id="ARBA00023163"/>
    </source>
</evidence>
<dbReference type="SMART" id="SM00353">
    <property type="entry name" value="HLH"/>
    <property type="match status" value="1"/>
</dbReference>
<evidence type="ECO:0000313" key="15">
    <source>
        <dbReference type="Proteomes" id="UP001142055"/>
    </source>
</evidence>
<keyword evidence="8" id="KW-0804">Transcription</keyword>
<gene>
    <name evidence="14" type="ORF">RDWZM_009731</name>
</gene>
<keyword evidence="3" id="KW-0678">Repressor</keyword>
<dbReference type="GO" id="GO:0003700">
    <property type="term" value="F:DNA-binding transcription factor activity"/>
    <property type="evidence" value="ECO:0007669"/>
    <property type="project" value="InterPro"/>
</dbReference>
<keyword evidence="7" id="KW-0010">Activator</keyword>
<dbReference type="EMBL" id="JAPWDV010000003">
    <property type="protein sequence ID" value="KAJ6218574.1"/>
    <property type="molecule type" value="Genomic_DNA"/>
</dbReference>
<dbReference type="PROSITE" id="PS50888">
    <property type="entry name" value="BHLH"/>
    <property type="match status" value="1"/>
</dbReference>
<dbReference type="GO" id="GO:0046983">
    <property type="term" value="F:protein dimerization activity"/>
    <property type="evidence" value="ECO:0007669"/>
    <property type="project" value="InterPro"/>
</dbReference>
<evidence type="ECO:0000256" key="4">
    <source>
        <dbReference type="ARBA" id="ARBA00022553"/>
    </source>
</evidence>
<dbReference type="PANTHER" id="PTHR10328:SF3">
    <property type="entry name" value="PROTEIN MAX"/>
    <property type="match status" value="1"/>
</dbReference>
<evidence type="ECO:0000256" key="3">
    <source>
        <dbReference type="ARBA" id="ARBA00022491"/>
    </source>
</evidence>
<dbReference type="AlphaFoldDB" id="A0A9Q0RLA8"/>
<keyword evidence="4" id="KW-0597">Phosphoprotein</keyword>
<dbReference type="GO" id="GO:0003677">
    <property type="term" value="F:DNA binding"/>
    <property type="evidence" value="ECO:0007669"/>
    <property type="project" value="UniProtKB-KW"/>
</dbReference>
<comment type="similarity">
    <text evidence="1">Belongs to the MAX family.</text>
</comment>
<dbReference type="PRINTS" id="PR00044">
    <property type="entry name" value="LEUZIPPRMYC"/>
</dbReference>
<keyword evidence="6" id="KW-0238">DNA-binding</keyword>
<feature type="region of interest" description="Disordered" evidence="12">
    <location>
        <begin position="388"/>
        <end position="416"/>
    </location>
</feature>
<evidence type="ECO:0000256" key="6">
    <source>
        <dbReference type="ARBA" id="ARBA00023125"/>
    </source>
</evidence>
<evidence type="ECO:0000256" key="5">
    <source>
        <dbReference type="ARBA" id="ARBA00023015"/>
    </source>
</evidence>
<comment type="caution">
    <text evidence="14">The sequence shown here is derived from an EMBL/GenBank/DDBJ whole genome shotgun (WGS) entry which is preliminary data.</text>
</comment>
<evidence type="ECO:0000256" key="2">
    <source>
        <dbReference type="ARBA" id="ARBA00017633"/>
    </source>
</evidence>
<dbReference type="FunFam" id="4.10.280.10:FF:000023">
    <property type="entry name" value="MAX isoform 13"/>
    <property type="match status" value="1"/>
</dbReference>
<dbReference type="Pfam" id="PF00010">
    <property type="entry name" value="HLH"/>
    <property type="match status" value="1"/>
</dbReference>
<keyword evidence="11" id="KW-0175">Coiled coil</keyword>
<evidence type="ECO:0000256" key="12">
    <source>
        <dbReference type="SAM" id="MobiDB-lite"/>
    </source>
</evidence>
<name>A0A9Q0RLA8_BLOTA</name>
<dbReference type="InterPro" id="IPR002418">
    <property type="entry name" value="Tscrpt_reg_Myc"/>
</dbReference>
<dbReference type="GO" id="GO:0090575">
    <property type="term" value="C:RNA polymerase II transcription regulator complex"/>
    <property type="evidence" value="ECO:0007669"/>
    <property type="project" value="TreeGrafter"/>
</dbReference>
<evidence type="ECO:0000256" key="11">
    <source>
        <dbReference type="SAM" id="Coils"/>
    </source>
</evidence>
<evidence type="ECO:0000256" key="9">
    <source>
        <dbReference type="ARBA" id="ARBA00023242"/>
    </source>
</evidence>
<evidence type="ECO:0000313" key="14">
    <source>
        <dbReference type="EMBL" id="KAJ6218574.1"/>
    </source>
</evidence>
<evidence type="ECO:0000256" key="7">
    <source>
        <dbReference type="ARBA" id="ARBA00023159"/>
    </source>
</evidence>
<dbReference type="SUPFAM" id="SSF47459">
    <property type="entry name" value="HLH, helix-loop-helix DNA-binding domain"/>
    <property type="match status" value="1"/>
</dbReference>
<dbReference type="Gene3D" id="4.10.280.10">
    <property type="entry name" value="Helix-loop-helix DNA-binding domain"/>
    <property type="match status" value="1"/>
</dbReference>
<proteinExistence type="inferred from homology"/>
<protein>
    <recommendedName>
        <fullName evidence="2">Protein max</fullName>
    </recommendedName>
    <alternativeName>
        <fullName evidence="10">Myc-associated factor X</fullName>
    </alternativeName>
</protein>
<dbReference type="InterPro" id="IPR036638">
    <property type="entry name" value="HLH_DNA-bd_sf"/>
</dbReference>
<keyword evidence="15" id="KW-1185">Reference proteome</keyword>
<feature type="coiled-coil region" evidence="11">
    <location>
        <begin position="103"/>
        <end position="130"/>
    </location>
</feature>
<keyword evidence="9" id="KW-0539">Nucleus</keyword>
<dbReference type="PANTHER" id="PTHR10328">
    <property type="entry name" value="PROTEIN MAX MYC-ASSOCIATED FACTOR X"/>
    <property type="match status" value="1"/>
</dbReference>
<organism evidence="14 15">
    <name type="scientific">Blomia tropicalis</name>
    <name type="common">Mite</name>
    <dbReference type="NCBI Taxonomy" id="40697"/>
    <lineage>
        <taxon>Eukaryota</taxon>
        <taxon>Metazoa</taxon>
        <taxon>Ecdysozoa</taxon>
        <taxon>Arthropoda</taxon>
        <taxon>Chelicerata</taxon>
        <taxon>Arachnida</taxon>
        <taxon>Acari</taxon>
        <taxon>Acariformes</taxon>
        <taxon>Sarcoptiformes</taxon>
        <taxon>Astigmata</taxon>
        <taxon>Glycyphagoidea</taxon>
        <taxon>Echimyopodidae</taxon>
        <taxon>Blomia</taxon>
    </lineage>
</organism>
<feature type="domain" description="BHLH" evidence="13">
    <location>
        <begin position="46"/>
        <end position="99"/>
    </location>
</feature>
<evidence type="ECO:0000256" key="10">
    <source>
        <dbReference type="ARBA" id="ARBA00029944"/>
    </source>
</evidence>
<dbReference type="InterPro" id="IPR011598">
    <property type="entry name" value="bHLH_dom"/>
</dbReference>